<dbReference type="InterPro" id="IPR000873">
    <property type="entry name" value="AMP-dep_synth/lig_dom"/>
</dbReference>
<evidence type="ECO:0000313" key="3">
    <source>
        <dbReference type="Proteomes" id="UP000235943"/>
    </source>
</evidence>
<keyword evidence="3" id="KW-1185">Reference proteome</keyword>
<dbReference type="SUPFAM" id="SSF56801">
    <property type="entry name" value="Acetyl-CoA synthetase-like"/>
    <property type="match status" value="1"/>
</dbReference>
<dbReference type="PANTHER" id="PTHR43767:SF1">
    <property type="entry name" value="NONRIBOSOMAL PEPTIDE SYNTHASE PES1 (EUROFUNG)-RELATED"/>
    <property type="match status" value="1"/>
</dbReference>
<dbReference type="InterPro" id="IPR042099">
    <property type="entry name" value="ANL_N_sf"/>
</dbReference>
<dbReference type="Pfam" id="PF00501">
    <property type="entry name" value="AMP-binding"/>
    <property type="match status" value="1"/>
</dbReference>
<dbReference type="PANTHER" id="PTHR43767">
    <property type="entry name" value="LONG-CHAIN-FATTY-ACID--COA LIGASE"/>
    <property type="match status" value="1"/>
</dbReference>
<evidence type="ECO:0000313" key="2">
    <source>
        <dbReference type="EMBL" id="PNG21373.1"/>
    </source>
</evidence>
<organism evidence="2 3">
    <name type="scientific">Streptomyces cahuitamycinicus</name>
    <dbReference type="NCBI Taxonomy" id="2070367"/>
    <lineage>
        <taxon>Bacteria</taxon>
        <taxon>Bacillati</taxon>
        <taxon>Actinomycetota</taxon>
        <taxon>Actinomycetes</taxon>
        <taxon>Kitasatosporales</taxon>
        <taxon>Streptomycetaceae</taxon>
        <taxon>Streptomyces</taxon>
    </lineage>
</organism>
<comment type="caution">
    <text evidence="2">The sequence shown here is derived from an EMBL/GenBank/DDBJ whole genome shotgun (WGS) entry which is preliminary data.</text>
</comment>
<dbReference type="Gene3D" id="3.40.50.12780">
    <property type="entry name" value="N-terminal domain of ligase-like"/>
    <property type="match status" value="1"/>
</dbReference>
<dbReference type="EMBL" id="POUC01000091">
    <property type="protein sequence ID" value="PNG21373.1"/>
    <property type="molecule type" value="Genomic_DNA"/>
</dbReference>
<reference evidence="2 3" key="1">
    <citation type="submission" date="2018-01" db="EMBL/GenBank/DDBJ databases">
        <title>Draft genome sequence of Streptomyces sp. 13K301.</title>
        <authorList>
            <person name="Sahin N."/>
            <person name="Saygin H."/>
            <person name="Ay H."/>
        </authorList>
    </citation>
    <scope>NUCLEOTIDE SEQUENCE [LARGE SCALE GENOMIC DNA]</scope>
    <source>
        <strain evidence="2 3">13K301</strain>
    </source>
</reference>
<dbReference type="InterPro" id="IPR050237">
    <property type="entry name" value="ATP-dep_AMP-bd_enzyme"/>
</dbReference>
<protein>
    <recommendedName>
        <fullName evidence="1">AMP-dependent synthetase/ligase domain-containing protein</fullName>
    </recommendedName>
</protein>
<evidence type="ECO:0000259" key="1">
    <source>
        <dbReference type="Pfam" id="PF00501"/>
    </source>
</evidence>
<feature type="non-terminal residue" evidence="2">
    <location>
        <position position="189"/>
    </location>
</feature>
<dbReference type="RefSeq" id="WP_146046193.1">
    <property type="nucleotide sequence ID" value="NZ_POUC01000091.1"/>
</dbReference>
<gene>
    <name evidence="2" type="ORF">C1J00_15225</name>
</gene>
<accession>A0A2N8TQV7</accession>
<proteinExistence type="predicted"/>
<sequence length="189" mass="19868">MTAAPETRHRIAASASRAGQPVWTSRAGVPFPDLVPRAQRRAWVTGGLCPDTDLYALFTGRVHEHPDRQALVDDAGVLSYAALDAEVRRIAALFAQADLGDGDVVALLLPNGRDAVAAELAVYAIGSVALPIPPGGDDRDVRALLARSRARGAVLASARLTQAVADLPYLRTVFTPGPGDARTHGLHSP</sequence>
<dbReference type="AlphaFoldDB" id="A0A2N8TQV7"/>
<dbReference type="Proteomes" id="UP000235943">
    <property type="component" value="Unassembled WGS sequence"/>
</dbReference>
<feature type="domain" description="AMP-dependent synthetase/ligase" evidence="1">
    <location>
        <begin position="61"/>
        <end position="162"/>
    </location>
</feature>
<name>A0A2N8TQV7_9ACTN</name>